<organism evidence="2 3">
    <name type="scientific">Sphaerospermopsis aphanizomenoides LEGE 00250</name>
    <dbReference type="NCBI Taxonomy" id="2777972"/>
    <lineage>
        <taxon>Bacteria</taxon>
        <taxon>Bacillati</taxon>
        <taxon>Cyanobacteriota</taxon>
        <taxon>Cyanophyceae</taxon>
        <taxon>Nostocales</taxon>
        <taxon>Aphanizomenonaceae</taxon>
        <taxon>Sphaerospermopsis</taxon>
        <taxon>Sphaerospermopsis aphanizomenoides</taxon>
    </lineage>
</organism>
<keyword evidence="3" id="KW-1185">Reference proteome</keyword>
<keyword evidence="1" id="KW-1133">Transmembrane helix</keyword>
<dbReference type="Proteomes" id="UP000606776">
    <property type="component" value="Unassembled WGS sequence"/>
</dbReference>
<keyword evidence="1" id="KW-0812">Transmembrane</keyword>
<evidence type="ECO:0000313" key="3">
    <source>
        <dbReference type="Proteomes" id="UP000606776"/>
    </source>
</evidence>
<evidence type="ECO:0000313" key="2">
    <source>
        <dbReference type="EMBL" id="MBE9234617.1"/>
    </source>
</evidence>
<evidence type="ECO:0000256" key="1">
    <source>
        <dbReference type="SAM" id="Phobius"/>
    </source>
</evidence>
<gene>
    <name evidence="2" type="ORF">IQ227_00840</name>
</gene>
<comment type="caution">
    <text evidence="2">The sequence shown here is derived from an EMBL/GenBank/DDBJ whole genome shotgun (WGS) entry which is preliminary data.</text>
</comment>
<dbReference type="EMBL" id="JADEWB010000002">
    <property type="protein sequence ID" value="MBE9234617.1"/>
    <property type="molecule type" value="Genomic_DNA"/>
</dbReference>
<feature type="transmembrane region" description="Helical" evidence="1">
    <location>
        <begin position="44"/>
        <end position="63"/>
    </location>
</feature>
<protein>
    <submittedName>
        <fullName evidence="2">Uncharacterized protein</fullName>
    </submittedName>
</protein>
<keyword evidence="1" id="KW-0472">Membrane</keyword>
<sequence length="70" mass="8025">MEYLHFHDTLFSLLGNIHIDINFVATKIQDPDVLGQMQNAWNNFVKTGQVWAMLIGMVIGYMFKSLTSYG</sequence>
<reference evidence="2 3" key="1">
    <citation type="submission" date="2020-10" db="EMBL/GenBank/DDBJ databases">
        <authorList>
            <person name="Castelo-Branco R."/>
            <person name="Eusebio N."/>
            <person name="Adriana R."/>
            <person name="Vieira A."/>
            <person name="Brugerolle De Fraissinette N."/>
            <person name="Rezende De Castro R."/>
            <person name="Schneider M.P."/>
            <person name="Vasconcelos V."/>
            <person name="Leao P.N."/>
        </authorList>
    </citation>
    <scope>NUCLEOTIDE SEQUENCE [LARGE SCALE GENOMIC DNA]</scope>
    <source>
        <strain evidence="2 3">LEGE 00250</strain>
    </source>
</reference>
<accession>A0ABR9VA55</accession>
<dbReference type="RefSeq" id="WP_193941224.1">
    <property type="nucleotide sequence ID" value="NZ_JADEWB010000002.1"/>
</dbReference>
<name>A0ABR9VA55_9CYAN</name>
<proteinExistence type="predicted"/>